<dbReference type="Proteomes" id="UP001225761">
    <property type="component" value="Unassembled WGS sequence"/>
</dbReference>
<protein>
    <submittedName>
        <fullName evidence="1">Uncharacterized protein</fullName>
    </submittedName>
</protein>
<reference evidence="1 2" key="1">
    <citation type="submission" date="2023-05" db="EMBL/GenBank/DDBJ databases">
        <title>Novel species of genus Flectobacillus isolated from stream in China.</title>
        <authorList>
            <person name="Lu H."/>
        </authorList>
    </citation>
    <scope>NUCLEOTIDE SEQUENCE [LARGE SCALE GENOMIC DNA]</scope>
    <source>
        <strain evidence="1 2">LFS242W</strain>
    </source>
</reference>
<name>A0ABT6Z1H5_9BACT</name>
<keyword evidence="2" id="KW-1185">Reference proteome</keyword>
<gene>
    <name evidence="1" type="ORF">QM481_10390</name>
</gene>
<dbReference type="RefSeq" id="WP_283381705.1">
    <property type="nucleotide sequence ID" value="NZ_JASHIE010000006.1"/>
</dbReference>
<dbReference type="EMBL" id="JASHIE010000006">
    <property type="protein sequence ID" value="MDI9874934.1"/>
    <property type="molecule type" value="Genomic_DNA"/>
</dbReference>
<proteinExistence type="predicted"/>
<evidence type="ECO:0000313" key="2">
    <source>
        <dbReference type="Proteomes" id="UP001225761"/>
    </source>
</evidence>
<organism evidence="1 2">
    <name type="scientific">Flectobacillus rivi</name>
    <dbReference type="NCBI Taxonomy" id="2984209"/>
    <lineage>
        <taxon>Bacteria</taxon>
        <taxon>Pseudomonadati</taxon>
        <taxon>Bacteroidota</taxon>
        <taxon>Cytophagia</taxon>
        <taxon>Cytophagales</taxon>
        <taxon>Flectobacillaceae</taxon>
        <taxon>Flectobacillus</taxon>
    </lineage>
</organism>
<sequence>MNTFVTSNKSSDVSNTYFLSQLHAVARFGEPNASAVSSVSGLFHESDFFKNG</sequence>
<evidence type="ECO:0000313" key="1">
    <source>
        <dbReference type="EMBL" id="MDI9874934.1"/>
    </source>
</evidence>
<accession>A0ABT6Z1H5</accession>
<comment type="caution">
    <text evidence="1">The sequence shown here is derived from an EMBL/GenBank/DDBJ whole genome shotgun (WGS) entry which is preliminary data.</text>
</comment>